<dbReference type="SMART" id="SM00079">
    <property type="entry name" value="PBPe"/>
    <property type="match status" value="1"/>
</dbReference>
<accession>A0A6S7DB81</accession>
<keyword evidence="6" id="KW-1185">Reference proteome</keyword>
<reference evidence="5 6" key="1">
    <citation type="submission" date="2020-04" db="EMBL/GenBank/DDBJ databases">
        <authorList>
            <person name="De Canck E."/>
        </authorList>
    </citation>
    <scope>NUCLEOTIDE SEQUENCE [LARGE SCALE GENOMIC DNA]</scope>
    <source>
        <strain evidence="5 6">LMG 26858</strain>
    </source>
</reference>
<dbReference type="PANTHER" id="PTHR35936">
    <property type="entry name" value="MEMBRANE-BOUND LYTIC MUREIN TRANSGLYCOSYLASE F"/>
    <property type="match status" value="1"/>
</dbReference>
<feature type="domain" description="Ionotropic glutamate receptor C-terminal" evidence="4">
    <location>
        <begin position="44"/>
        <end position="262"/>
    </location>
</feature>
<dbReference type="Proteomes" id="UP000494117">
    <property type="component" value="Unassembled WGS sequence"/>
</dbReference>
<dbReference type="SMART" id="SM00062">
    <property type="entry name" value="PBPb"/>
    <property type="match status" value="1"/>
</dbReference>
<dbReference type="CDD" id="cd01072">
    <property type="entry name" value="PBP2_SMa0082_like"/>
    <property type="match status" value="1"/>
</dbReference>
<evidence type="ECO:0000259" key="4">
    <source>
        <dbReference type="SMART" id="SM00079"/>
    </source>
</evidence>
<dbReference type="Gene3D" id="3.40.190.10">
    <property type="entry name" value="Periplasmic binding protein-like II"/>
    <property type="match status" value="2"/>
</dbReference>
<evidence type="ECO:0000313" key="5">
    <source>
        <dbReference type="EMBL" id="CAB3817349.1"/>
    </source>
</evidence>
<evidence type="ECO:0000313" key="6">
    <source>
        <dbReference type="Proteomes" id="UP000494117"/>
    </source>
</evidence>
<keyword evidence="1 2" id="KW-0732">Signal</keyword>
<gene>
    <name evidence="5" type="primary">fliY_1</name>
    <name evidence="5" type="ORF">LMG26858_00005</name>
</gene>
<dbReference type="GO" id="GO:0015276">
    <property type="term" value="F:ligand-gated monoatomic ion channel activity"/>
    <property type="evidence" value="ECO:0007669"/>
    <property type="project" value="InterPro"/>
</dbReference>
<dbReference type="InterPro" id="IPR001638">
    <property type="entry name" value="Solute-binding_3/MltF_N"/>
</dbReference>
<organism evidence="5 6">
    <name type="scientific">Achromobacter anxifer</name>
    <dbReference type="NCBI Taxonomy" id="1287737"/>
    <lineage>
        <taxon>Bacteria</taxon>
        <taxon>Pseudomonadati</taxon>
        <taxon>Pseudomonadota</taxon>
        <taxon>Betaproteobacteria</taxon>
        <taxon>Burkholderiales</taxon>
        <taxon>Alcaligenaceae</taxon>
        <taxon>Achromobacter</taxon>
    </lineage>
</organism>
<sequence length="272" mass="28964">MHLNRLKNRLHHAVFALLGAAAIAAAPAAQAADNALAAIQKRGTIKVGIVVDFPPYGSTDANNQPDGYDADVAKLLAQQLGVKLELIPVTGPNRIPFLLTDKTDVLVASLAITPEREKQVQFSRPYSAASMVLLGPKAVAIKTPEDFVKYKIGVPRASTTDLGVSKIAPAGTNIRRFDDDASALQAMMAGQIDAAGTSSVIAAQAQKRAPGKFEIKYVINEQLMGITMQKDRPELLAAMNDFVAVNTANGKLDQLFQKWLGTPLPASVSKQP</sequence>
<protein>
    <submittedName>
        <fullName evidence="5">L-cystine-binding protein FliY</fullName>
    </submittedName>
</protein>
<feature type="chain" id="PRO_5028871152" evidence="2">
    <location>
        <begin position="32"/>
        <end position="272"/>
    </location>
</feature>
<dbReference type="EMBL" id="CADILG010000001">
    <property type="protein sequence ID" value="CAB3817349.1"/>
    <property type="molecule type" value="Genomic_DNA"/>
</dbReference>
<dbReference type="AlphaFoldDB" id="A0A6S7DB81"/>
<dbReference type="GO" id="GO:0016020">
    <property type="term" value="C:membrane"/>
    <property type="evidence" value="ECO:0007669"/>
    <property type="project" value="InterPro"/>
</dbReference>
<evidence type="ECO:0000256" key="1">
    <source>
        <dbReference type="ARBA" id="ARBA00022729"/>
    </source>
</evidence>
<dbReference type="InterPro" id="IPR001320">
    <property type="entry name" value="Iontro_rcpt_C"/>
</dbReference>
<dbReference type="PANTHER" id="PTHR35936:SF17">
    <property type="entry name" value="ARGININE-BINDING EXTRACELLULAR PROTEIN ARTP"/>
    <property type="match status" value="1"/>
</dbReference>
<feature type="signal peptide" evidence="2">
    <location>
        <begin position="1"/>
        <end position="31"/>
    </location>
</feature>
<dbReference type="Pfam" id="PF00497">
    <property type="entry name" value="SBP_bac_3"/>
    <property type="match status" value="1"/>
</dbReference>
<dbReference type="SUPFAM" id="SSF53850">
    <property type="entry name" value="Periplasmic binding protein-like II"/>
    <property type="match status" value="1"/>
</dbReference>
<name>A0A6S7DB81_9BURK</name>
<proteinExistence type="predicted"/>
<evidence type="ECO:0000259" key="3">
    <source>
        <dbReference type="SMART" id="SM00062"/>
    </source>
</evidence>
<evidence type="ECO:0000256" key="2">
    <source>
        <dbReference type="SAM" id="SignalP"/>
    </source>
</evidence>
<feature type="domain" description="Solute-binding protein family 3/N-terminal" evidence="3">
    <location>
        <begin position="44"/>
        <end position="263"/>
    </location>
</feature>